<protein>
    <submittedName>
        <fullName evidence="2">Uncharacterized protein</fullName>
    </submittedName>
</protein>
<proteinExistence type="predicted"/>
<reference evidence="2" key="1">
    <citation type="submission" date="2013-11" db="EMBL/GenBank/DDBJ databases">
        <title>Genome sequence of the fusiform rust pathogen reveals effectors for host alternation and coevolution with pine.</title>
        <authorList>
            <consortium name="DOE Joint Genome Institute"/>
            <person name="Smith K."/>
            <person name="Pendleton A."/>
            <person name="Kubisiak T."/>
            <person name="Anderson C."/>
            <person name="Salamov A."/>
            <person name="Aerts A."/>
            <person name="Riley R."/>
            <person name="Clum A."/>
            <person name="Lindquist E."/>
            <person name="Ence D."/>
            <person name="Campbell M."/>
            <person name="Kronenberg Z."/>
            <person name="Feau N."/>
            <person name="Dhillon B."/>
            <person name="Hamelin R."/>
            <person name="Burleigh J."/>
            <person name="Smith J."/>
            <person name="Yandell M."/>
            <person name="Nelson C."/>
            <person name="Grigoriev I."/>
            <person name="Davis J."/>
        </authorList>
    </citation>
    <scope>NUCLEOTIDE SEQUENCE</scope>
    <source>
        <strain evidence="2">G11</strain>
    </source>
</reference>
<organism evidence="2 3">
    <name type="scientific">Cronartium quercuum f. sp. fusiforme G11</name>
    <dbReference type="NCBI Taxonomy" id="708437"/>
    <lineage>
        <taxon>Eukaryota</taxon>
        <taxon>Fungi</taxon>
        <taxon>Dikarya</taxon>
        <taxon>Basidiomycota</taxon>
        <taxon>Pucciniomycotina</taxon>
        <taxon>Pucciniomycetes</taxon>
        <taxon>Pucciniales</taxon>
        <taxon>Coleosporiaceae</taxon>
        <taxon>Cronartium</taxon>
    </lineage>
</organism>
<evidence type="ECO:0000313" key="2">
    <source>
        <dbReference type="EMBL" id="KAG0146070.1"/>
    </source>
</evidence>
<sequence length="77" mass="8585">MSFEERVLGSRTQVMSRSMSYQYPSTQHISSLSCGGSAGGYSQQTSSQHERTVNGRVRSVALAREEVWPMARKTREG</sequence>
<gene>
    <name evidence="2" type="ORF">CROQUDRAFT_536003</name>
</gene>
<comment type="caution">
    <text evidence="2">The sequence shown here is derived from an EMBL/GenBank/DDBJ whole genome shotgun (WGS) entry which is preliminary data.</text>
</comment>
<keyword evidence="3" id="KW-1185">Reference proteome</keyword>
<dbReference type="Proteomes" id="UP000886653">
    <property type="component" value="Unassembled WGS sequence"/>
</dbReference>
<name>A0A9P6NFS5_9BASI</name>
<feature type="region of interest" description="Disordered" evidence="1">
    <location>
        <begin position="27"/>
        <end position="53"/>
    </location>
</feature>
<dbReference type="AlphaFoldDB" id="A0A9P6NFS5"/>
<evidence type="ECO:0000256" key="1">
    <source>
        <dbReference type="SAM" id="MobiDB-lite"/>
    </source>
</evidence>
<evidence type="ECO:0000313" key="3">
    <source>
        <dbReference type="Proteomes" id="UP000886653"/>
    </source>
</evidence>
<accession>A0A9P6NFS5</accession>
<feature type="compositionally biased region" description="Polar residues" evidence="1">
    <location>
        <begin position="27"/>
        <end position="47"/>
    </location>
</feature>
<dbReference type="PROSITE" id="PS51257">
    <property type="entry name" value="PROKAR_LIPOPROTEIN"/>
    <property type="match status" value="1"/>
</dbReference>
<dbReference type="EMBL" id="MU167266">
    <property type="protein sequence ID" value="KAG0146070.1"/>
    <property type="molecule type" value="Genomic_DNA"/>
</dbReference>